<dbReference type="PROSITE" id="PS51123">
    <property type="entry name" value="OMPA_2"/>
    <property type="match status" value="1"/>
</dbReference>
<feature type="region of interest" description="Disordered" evidence="2">
    <location>
        <begin position="352"/>
        <end position="372"/>
    </location>
</feature>
<name>A0A8J3Z831_9ACTN</name>
<evidence type="ECO:0000256" key="1">
    <source>
        <dbReference type="PROSITE-ProRule" id="PRU00473"/>
    </source>
</evidence>
<dbReference type="AlphaFoldDB" id="A0A8J3Z831"/>
<gene>
    <name evidence="5" type="ORF">Vau01_066020</name>
</gene>
<dbReference type="Pfam" id="PF00691">
    <property type="entry name" value="OmpA"/>
    <property type="match status" value="1"/>
</dbReference>
<dbReference type="RefSeq" id="WP_204000749.1">
    <property type="nucleotide sequence ID" value="NZ_BOPG01000044.1"/>
</dbReference>
<feature type="domain" description="OmpA-like" evidence="4">
    <location>
        <begin position="267"/>
        <end position="387"/>
    </location>
</feature>
<keyword evidence="6" id="KW-1185">Reference proteome</keyword>
<feature type="chain" id="PRO_5039390431" description="OmpA-like domain-containing protein" evidence="3">
    <location>
        <begin position="20"/>
        <end position="387"/>
    </location>
</feature>
<accession>A0A8J3Z831</accession>
<evidence type="ECO:0000313" key="6">
    <source>
        <dbReference type="Proteomes" id="UP000612585"/>
    </source>
</evidence>
<keyword evidence="3" id="KW-0732">Signal</keyword>
<dbReference type="Gene3D" id="3.30.1330.60">
    <property type="entry name" value="OmpA-like domain"/>
    <property type="match status" value="1"/>
</dbReference>
<evidence type="ECO:0000256" key="3">
    <source>
        <dbReference type="SAM" id="SignalP"/>
    </source>
</evidence>
<reference evidence="5" key="1">
    <citation type="submission" date="2021-01" db="EMBL/GenBank/DDBJ databases">
        <title>Whole genome shotgun sequence of Virgisporangium aurantiacum NBRC 16421.</title>
        <authorList>
            <person name="Komaki H."/>
            <person name="Tamura T."/>
        </authorList>
    </citation>
    <scope>NUCLEOTIDE SEQUENCE</scope>
    <source>
        <strain evidence="5">NBRC 16421</strain>
    </source>
</reference>
<feature type="signal peptide" evidence="3">
    <location>
        <begin position="1"/>
        <end position="19"/>
    </location>
</feature>
<dbReference type="EMBL" id="BOPG01000044">
    <property type="protein sequence ID" value="GIJ59086.1"/>
    <property type="molecule type" value="Genomic_DNA"/>
</dbReference>
<evidence type="ECO:0000259" key="4">
    <source>
        <dbReference type="PROSITE" id="PS51123"/>
    </source>
</evidence>
<dbReference type="InterPro" id="IPR006665">
    <property type="entry name" value="OmpA-like"/>
</dbReference>
<keyword evidence="1" id="KW-0472">Membrane</keyword>
<dbReference type="InterPro" id="IPR036737">
    <property type="entry name" value="OmpA-like_sf"/>
</dbReference>
<dbReference type="PROSITE" id="PS51257">
    <property type="entry name" value="PROKAR_LIPOPROTEIN"/>
    <property type="match status" value="1"/>
</dbReference>
<evidence type="ECO:0000313" key="5">
    <source>
        <dbReference type="EMBL" id="GIJ59086.1"/>
    </source>
</evidence>
<comment type="caution">
    <text evidence="5">The sequence shown here is derived from an EMBL/GenBank/DDBJ whole genome shotgun (WGS) entry which is preliminary data.</text>
</comment>
<sequence>MKRLGLATLALVLAGGSVAACDSSESASEAAGPASLGCVRTGGAVAVAVGNRANNPQPGMPAEVDALARGAAAANQPVSIVRIDGRPAVVEDRVTFASQAQNDKKRANDLTAWVGSLGTALDRVRATAPEVDQLTALDVAARAVGDGGTVVLLDSGLQTTAPLDFRTAGMLDAQPADVVAFLTKADALPDLHGRQVVLIGTGDTAPPQQQLDTAARRRLVDLWSAIATAGGASCVQAVTRTVSGSAADGVPAVSVVPVAAPAAFNPCGQTVLADGGTVGFTPDTANLRDPAAARQTLADLATILKDGRQRVDLIGTTAGAGDGMALSRDRAAVVKRELVALGVPDNRITTRGVGNKWPSREPDLAPDGSLLPGPAARNRSVIVQLTC</sequence>
<proteinExistence type="predicted"/>
<evidence type="ECO:0000256" key="2">
    <source>
        <dbReference type="SAM" id="MobiDB-lite"/>
    </source>
</evidence>
<organism evidence="5 6">
    <name type="scientific">Virgisporangium aurantiacum</name>
    <dbReference type="NCBI Taxonomy" id="175570"/>
    <lineage>
        <taxon>Bacteria</taxon>
        <taxon>Bacillati</taxon>
        <taxon>Actinomycetota</taxon>
        <taxon>Actinomycetes</taxon>
        <taxon>Micromonosporales</taxon>
        <taxon>Micromonosporaceae</taxon>
        <taxon>Virgisporangium</taxon>
    </lineage>
</organism>
<dbReference type="Proteomes" id="UP000612585">
    <property type="component" value="Unassembled WGS sequence"/>
</dbReference>
<dbReference type="SUPFAM" id="SSF103088">
    <property type="entry name" value="OmpA-like"/>
    <property type="match status" value="1"/>
</dbReference>
<protein>
    <recommendedName>
        <fullName evidence="4">OmpA-like domain-containing protein</fullName>
    </recommendedName>
</protein>
<dbReference type="GO" id="GO:0016020">
    <property type="term" value="C:membrane"/>
    <property type="evidence" value="ECO:0007669"/>
    <property type="project" value="UniProtKB-UniRule"/>
</dbReference>